<reference evidence="2 3" key="1">
    <citation type="journal article" date="2010" name="ISME J.">
        <title>Fine-scale evolution: genomic, phenotypic and ecological differentiation in two coexisting Salinibacter ruber strains.</title>
        <authorList>
            <person name="Pena A."/>
            <person name="Teeling H."/>
            <person name="Huerta-Cepas J."/>
            <person name="Santos F."/>
            <person name="Yarza P."/>
            <person name="Brito-Echeverria J."/>
            <person name="Lucio M."/>
            <person name="Schmitt-Kopplin P."/>
            <person name="Meseguer I."/>
            <person name="Schenowitz C."/>
            <person name="Dossat C."/>
            <person name="Barbe V."/>
            <person name="Dopazo J."/>
            <person name="Rossello-Mora R."/>
            <person name="Schuler M."/>
            <person name="Glockner F.O."/>
            <person name="Amann R."/>
            <person name="Gabaldon T."/>
            <person name="Anton J."/>
        </authorList>
    </citation>
    <scope>NUCLEOTIDE SEQUENCE [LARGE SCALE GENOMIC DNA]</scope>
    <source>
        <strain evidence="2 3">M8</strain>
    </source>
</reference>
<protein>
    <recommendedName>
        <fullName evidence="4">Capsule assembly protein Wzi</fullName>
    </recommendedName>
</protein>
<dbReference type="Pfam" id="PF14052">
    <property type="entry name" value="Caps_assemb_Wzi"/>
    <property type="match status" value="1"/>
</dbReference>
<reference evidence="3" key="2">
    <citation type="submission" date="2010-04" db="EMBL/GenBank/DDBJ databases">
        <title>Genome sequence of Salinibacter ruber M8.</title>
        <authorList>
            <consortium name="Genoscope"/>
        </authorList>
    </citation>
    <scope>NUCLEOTIDE SEQUENCE [LARGE SCALE GENOMIC DNA]</scope>
    <source>
        <strain evidence="3">M8</strain>
    </source>
</reference>
<dbReference type="Gene3D" id="2.40.160.130">
    <property type="entry name" value="Capsule assembly protein Wzi"/>
    <property type="match status" value="1"/>
</dbReference>
<dbReference type="InterPro" id="IPR026950">
    <property type="entry name" value="Caps_assemb_Wzi"/>
</dbReference>
<dbReference type="Proteomes" id="UP000000933">
    <property type="component" value="Chromosome"/>
</dbReference>
<evidence type="ECO:0000256" key="1">
    <source>
        <dbReference type="SAM" id="Phobius"/>
    </source>
</evidence>
<keyword evidence="1" id="KW-1133">Transmembrane helix</keyword>
<feature type="transmembrane region" description="Helical" evidence="1">
    <location>
        <begin position="49"/>
        <end position="69"/>
    </location>
</feature>
<proteinExistence type="predicted"/>
<sequence>MSRNKERPHRWTRAFYASSRCADCEHADRPMTASSQRAHPGCTTRYTRALPASLIVWAGLCVLLMGASARTVQGQGVGPIQSEVSVFGAGASTEALPFWLGANQYGRLGRSGTPLGARLAARRPFSGAKGGLDYAVGASLLGRASANSTLHVQELYGQLRYGPLQLTAGWKKQVIGRVDTARSLGGITRSENATPLPKVRVSTPGYVPVPGTNGFLGVKGYLAHGWMGADRVVQNAFLHEKYGYLRLLPPEGPVTLHAGLIHHAVWGGTPTDAVAGREAGAFRDGLRQFGRVFFALRGSDEVGPDHMGNYDFSVDVTAGPVEAQVYRQFFFEDKAGLWFRNVWDGLWGVSLRRRGGPALVEAVLYEHFRFIRQNAKYAEGQRAGADRNFSQTLYRSGWTHRGRTIGLPLVTPPAGTPGVPDDRPGIANSLVVAHHVAVEGTVRPGLSYRLTGTYSENSGSKSLCSDPDCTQLLDDRFARTGQWSFLVEAFGRVPGTEALAYDLGVAVDTGDFRKESVGVRVGLTWQGLHDPLGR</sequence>
<name>D5H6T5_SALRM</name>
<evidence type="ECO:0000313" key="3">
    <source>
        <dbReference type="Proteomes" id="UP000000933"/>
    </source>
</evidence>
<evidence type="ECO:0008006" key="4">
    <source>
        <dbReference type="Google" id="ProtNLM"/>
    </source>
</evidence>
<keyword evidence="1" id="KW-0472">Membrane</keyword>
<dbReference type="EMBL" id="FP565814">
    <property type="protein sequence ID" value="CBH23740.1"/>
    <property type="molecule type" value="Genomic_DNA"/>
</dbReference>
<keyword evidence="1" id="KW-0812">Transmembrane</keyword>
<evidence type="ECO:0000313" key="2">
    <source>
        <dbReference type="EMBL" id="CBH23740.1"/>
    </source>
</evidence>
<accession>D5H6T5</accession>
<organism evidence="2 3">
    <name type="scientific">Salinibacter ruber (strain M8)</name>
    <dbReference type="NCBI Taxonomy" id="761659"/>
    <lineage>
        <taxon>Bacteria</taxon>
        <taxon>Pseudomonadati</taxon>
        <taxon>Rhodothermota</taxon>
        <taxon>Rhodothermia</taxon>
        <taxon>Rhodothermales</taxon>
        <taxon>Salinibacteraceae</taxon>
        <taxon>Salinibacter</taxon>
    </lineage>
</organism>
<dbReference type="InterPro" id="IPR038636">
    <property type="entry name" value="Wzi_sf"/>
</dbReference>
<gene>
    <name evidence="2" type="ordered locus">SRM_00819</name>
</gene>
<dbReference type="HOGENOM" id="CLU_038260_0_0_10"/>
<dbReference type="KEGG" id="srm:SRM_00819"/>
<dbReference type="AlphaFoldDB" id="D5H6T5"/>